<feature type="domain" description="GST C-terminal" evidence="6">
    <location>
        <begin position="92"/>
        <end position="228"/>
    </location>
</feature>
<dbReference type="Pfam" id="PF02798">
    <property type="entry name" value="GST_N"/>
    <property type="match status" value="2"/>
</dbReference>
<dbReference type="Gene3D" id="1.20.1050.10">
    <property type="match status" value="2"/>
</dbReference>
<dbReference type="GO" id="GO:0004364">
    <property type="term" value="F:glutathione transferase activity"/>
    <property type="evidence" value="ECO:0007669"/>
    <property type="project" value="UniProtKB-EC"/>
</dbReference>
<keyword evidence="8" id="KW-1185">Reference proteome</keyword>
<organism evidence="7 8">
    <name type="scientific">Holothuria leucospilota</name>
    <name type="common">Black long sea cucumber</name>
    <name type="synonym">Mertensiothuria leucospilota</name>
    <dbReference type="NCBI Taxonomy" id="206669"/>
    <lineage>
        <taxon>Eukaryota</taxon>
        <taxon>Metazoa</taxon>
        <taxon>Echinodermata</taxon>
        <taxon>Eleutherozoa</taxon>
        <taxon>Echinozoa</taxon>
        <taxon>Holothuroidea</taxon>
        <taxon>Aspidochirotacea</taxon>
        <taxon>Aspidochirotida</taxon>
        <taxon>Holothuriidae</taxon>
        <taxon>Holothuria</taxon>
    </lineage>
</organism>
<dbReference type="Proteomes" id="UP001152320">
    <property type="component" value="Chromosome 4"/>
</dbReference>
<dbReference type="InterPro" id="IPR040077">
    <property type="entry name" value="GST_C_Theta"/>
</dbReference>
<evidence type="ECO:0000313" key="8">
    <source>
        <dbReference type="Proteomes" id="UP001152320"/>
    </source>
</evidence>
<dbReference type="Gene3D" id="3.40.30.10">
    <property type="entry name" value="Glutaredoxin"/>
    <property type="match status" value="2"/>
</dbReference>
<dbReference type="PROSITE" id="PS50405">
    <property type="entry name" value="GST_CTER"/>
    <property type="match status" value="2"/>
</dbReference>
<evidence type="ECO:0000259" key="5">
    <source>
        <dbReference type="PROSITE" id="PS50404"/>
    </source>
</evidence>
<evidence type="ECO:0000259" key="6">
    <source>
        <dbReference type="PROSITE" id="PS50405"/>
    </source>
</evidence>
<evidence type="ECO:0000313" key="7">
    <source>
        <dbReference type="EMBL" id="KAJ8043206.1"/>
    </source>
</evidence>
<dbReference type="EMBL" id="JAIZAY010000004">
    <property type="protein sequence ID" value="KAJ8043206.1"/>
    <property type="molecule type" value="Genomic_DNA"/>
</dbReference>
<dbReference type="PROSITE" id="PS50404">
    <property type="entry name" value="GST_NTER"/>
    <property type="match status" value="2"/>
</dbReference>
<comment type="similarity">
    <text evidence="2">Belongs to the GST superfamily. Theta family.</text>
</comment>
<dbReference type="PANTHER" id="PTHR43917:SF8">
    <property type="entry name" value="GH16740P-RELATED"/>
    <property type="match status" value="1"/>
</dbReference>
<dbReference type="InterPro" id="IPR004045">
    <property type="entry name" value="Glutathione_S-Trfase_N"/>
</dbReference>
<evidence type="ECO:0000256" key="1">
    <source>
        <dbReference type="ARBA" id="ARBA00004496"/>
    </source>
</evidence>
<sequence>MSNELCLYYDMMSQPSRTLYTFLKVTGIPFEACKTTISTGEHKTPEFAKINPRKKLPALKDGDFCLSESIAIVRYIADKYQHQIADHWYPQDRERRARVDEYLEYQHNGTRLHYSYLFLHEMMPRMTGGTPDKKQTEKLESNMQKVTHIVQKTFLGDQCFLCGDQISIADIFAAHEIMQIVIVGREPLEGFPKMSAWLERVSQELNPVFAETIEELYSMAGKQVPQKYQSKRFESFAHIIQPTHRPKATGTDQHGAPVLLLSNLYAIQLEDFLYEEAYCPVTLSIDQAHYQNLPFLLANSDIVGTTEDQNKPEFLKVNPRHCVPVIIDDDFTLTEGFAILIYLADKFPDKVADHWYPKDRKKRARVNEYVSYHGGSPRQLFGKVFQDEYLFQTRPWWGMSTSKAEAEQHVKDMQHIATELQDTFLKDQKFLCGDEISIADLMAVIEVITPTISGRDTTKDHPKLAAWVERVKEWLNPEFDDVNKLFYELRKEFMNNPNATVELERKVMGPKS</sequence>
<name>A0A9Q1CDZ6_HOLLE</name>
<feature type="domain" description="GST C-terminal" evidence="6">
    <location>
        <begin position="359"/>
        <end position="493"/>
    </location>
</feature>
<protein>
    <submittedName>
        <fullName evidence="7">Glutathione S-transferase theta-3</fullName>
    </submittedName>
</protein>
<feature type="domain" description="GST N-terminal" evidence="5">
    <location>
        <begin position="3"/>
        <end position="84"/>
    </location>
</feature>
<reference evidence="7" key="1">
    <citation type="submission" date="2021-10" db="EMBL/GenBank/DDBJ databases">
        <title>Tropical sea cucumber genome reveals ecological adaptation and Cuvierian tubules defense mechanism.</title>
        <authorList>
            <person name="Chen T."/>
        </authorList>
    </citation>
    <scope>NUCLEOTIDE SEQUENCE</scope>
    <source>
        <strain evidence="7">Nanhai2018</strain>
        <tissue evidence="7">Muscle</tissue>
    </source>
</reference>
<evidence type="ECO:0000256" key="2">
    <source>
        <dbReference type="ARBA" id="ARBA00009899"/>
    </source>
</evidence>
<dbReference type="FunFam" id="3.40.30.10:FF:000176">
    <property type="entry name" value="Glutathione S-transferase theta-1"/>
    <property type="match status" value="1"/>
</dbReference>
<dbReference type="Pfam" id="PF00043">
    <property type="entry name" value="GST_C"/>
    <property type="match status" value="2"/>
</dbReference>
<comment type="caution">
    <text evidence="7">The sequence shown here is derived from an EMBL/GenBank/DDBJ whole genome shotgun (WGS) entry which is preliminary data.</text>
</comment>
<evidence type="ECO:0000256" key="4">
    <source>
        <dbReference type="ARBA" id="ARBA00047960"/>
    </source>
</evidence>
<feature type="domain" description="GST N-terminal" evidence="5">
    <location>
        <begin position="288"/>
        <end position="351"/>
    </location>
</feature>
<dbReference type="CDD" id="cd03050">
    <property type="entry name" value="GST_N_Theta"/>
    <property type="match status" value="1"/>
</dbReference>
<dbReference type="InterPro" id="IPR010987">
    <property type="entry name" value="Glutathione-S-Trfase_C-like"/>
</dbReference>
<dbReference type="CDD" id="cd03183">
    <property type="entry name" value="GST_C_Theta"/>
    <property type="match status" value="1"/>
</dbReference>
<dbReference type="SFLD" id="SFLDG00358">
    <property type="entry name" value="Main_(cytGST)"/>
    <property type="match status" value="2"/>
</dbReference>
<accession>A0A9Q1CDZ6</accession>
<dbReference type="InterPro" id="IPR036249">
    <property type="entry name" value="Thioredoxin-like_sf"/>
</dbReference>
<dbReference type="OrthoDB" id="422574at2759"/>
<keyword evidence="3" id="KW-0963">Cytoplasm</keyword>
<dbReference type="SUPFAM" id="SSF47616">
    <property type="entry name" value="GST C-terminal domain-like"/>
    <property type="match status" value="2"/>
</dbReference>
<dbReference type="InterPro" id="IPR040075">
    <property type="entry name" value="GST_N_Theta"/>
</dbReference>
<evidence type="ECO:0000256" key="3">
    <source>
        <dbReference type="ARBA" id="ARBA00022490"/>
    </source>
</evidence>
<dbReference type="AlphaFoldDB" id="A0A9Q1CDZ6"/>
<dbReference type="InterPro" id="IPR051369">
    <property type="entry name" value="GST_Theta"/>
</dbReference>
<dbReference type="InterPro" id="IPR040079">
    <property type="entry name" value="Glutathione_S-Trfase"/>
</dbReference>
<dbReference type="SUPFAM" id="SSF52833">
    <property type="entry name" value="Thioredoxin-like"/>
    <property type="match status" value="2"/>
</dbReference>
<comment type="subcellular location">
    <subcellularLocation>
        <location evidence="1">Cytoplasm</location>
    </subcellularLocation>
</comment>
<dbReference type="PANTHER" id="PTHR43917">
    <property type="match status" value="1"/>
</dbReference>
<proteinExistence type="inferred from homology"/>
<dbReference type="GO" id="GO:0005737">
    <property type="term" value="C:cytoplasm"/>
    <property type="evidence" value="ECO:0007669"/>
    <property type="project" value="UniProtKB-SubCell"/>
</dbReference>
<gene>
    <name evidence="7" type="ORF">HOLleu_10191</name>
</gene>
<dbReference type="InterPro" id="IPR004046">
    <property type="entry name" value="GST_C"/>
</dbReference>
<comment type="catalytic activity">
    <reaction evidence="4">
        <text>RX + glutathione = an S-substituted glutathione + a halide anion + H(+)</text>
        <dbReference type="Rhea" id="RHEA:16437"/>
        <dbReference type="ChEBI" id="CHEBI:15378"/>
        <dbReference type="ChEBI" id="CHEBI:16042"/>
        <dbReference type="ChEBI" id="CHEBI:17792"/>
        <dbReference type="ChEBI" id="CHEBI:57925"/>
        <dbReference type="ChEBI" id="CHEBI:90779"/>
        <dbReference type="EC" id="2.5.1.18"/>
    </reaction>
</comment>
<dbReference type="SFLD" id="SFLDG01153">
    <property type="entry name" value="Main.4:_Theta-like"/>
    <property type="match status" value="1"/>
</dbReference>
<dbReference type="GO" id="GO:0006749">
    <property type="term" value="P:glutathione metabolic process"/>
    <property type="evidence" value="ECO:0007669"/>
    <property type="project" value="TreeGrafter"/>
</dbReference>
<dbReference type="SFLD" id="SFLDS00019">
    <property type="entry name" value="Glutathione_Transferase_(cytos"/>
    <property type="match status" value="2"/>
</dbReference>
<dbReference type="InterPro" id="IPR036282">
    <property type="entry name" value="Glutathione-S-Trfase_C_sf"/>
</dbReference>